<protein>
    <submittedName>
        <fullName evidence="2">Uncharacterized protein</fullName>
    </submittedName>
</protein>
<organism evidence="2 3">
    <name type="scientific">Winogradskyella luteola</name>
    <dbReference type="NCBI Taxonomy" id="2828330"/>
    <lineage>
        <taxon>Bacteria</taxon>
        <taxon>Pseudomonadati</taxon>
        <taxon>Bacteroidota</taxon>
        <taxon>Flavobacteriia</taxon>
        <taxon>Flavobacteriales</taxon>
        <taxon>Flavobacteriaceae</taxon>
        <taxon>Winogradskyella</taxon>
    </lineage>
</organism>
<feature type="chain" id="PRO_5040936183" evidence="1">
    <location>
        <begin position="24"/>
        <end position="56"/>
    </location>
</feature>
<reference evidence="2" key="1">
    <citation type="submission" date="2021-04" db="EMBL/GenBank/DDBJ databases">
        <authorList>
            <person name="Pira H."/>
            <person name="Risdian C."/>
            <person name="Wink J."/>
        </authorList>
    </citation>
    <scope>NUCLEOTIDE SEQUENCE</scope>
    <source>
        <strain evidence="2">WHY3</strain>
    </source>
</reference>
<dbReference type="RefSeq" id="WP_218546389.1">
    <property type="nucleotide sequence ID" value="NZ_JAGSPD010000007.1"/>
</dbReference>
<dbReference type="AlphaFoldDB" id="A0A9X1F936"/>
<name>A0A9X1F936_9FLAO</name>
<dbReference type="EMBL" id="JAGSPD010000007">
    <property type="protein sequence ID" value="MBV7269629.1"/>
    <property type="molecule type" value="Genomic_DNA"/>
</dbReference>
<evidence type="ECO:0000256" key="1">
    <source>
        <dbReference type="SAM" id="SignalP"/>
    </source>
</evidence>
<proteinExistence type="predicted"/>
<keyword evidence="3" id="KW-1185">Reference proteome</keyword>
<evidence type="ECO:0000313" key="2">
    <source>
        <dbReference type="EMBL" id="MBV7269629.1"/>
    </source>
</evidence>
<accession>A0A9X1F936</accession>
<dbReference type="Proteomes" id="UP001138894">
    <property type="component" value="Unassembled WGS sequence"/>
</dbReference>
<feature type="signal peptide" evidence="1">
    <location>
        <begin position="1"/>
        <end position="23"/>
    </location>
</feature>
<keyword evidence="1" id="KW-0732">Signal</keyword>
<comment type="caution">
    <text evidence="2">The sequence shown here is derived from an EMBL/GenBank/DDBJ whole genome shotgun (WGS) entry which is preliminary data.</text>
</comment>
<sequence length="56" mass="6061">MKTLKITLALVAIAMLTVSGVQSDKVVNNEPTYKESSTHINLLAHKKNKLKAPTNG</sequence>
<evidence type="ECO:0000313" key="3">
    <source>
        <dbReference type="Proteomes" id="UP001138894"/>
    </source>
</evidence>
<gene>
    <name evidence="2" type="ORF">KCG49_10575</name>
</gene>